<sequence length="76" mass="8777">MFFIFTKFSRPLKRFTEVETFTDVGGAIANGRYGQSKHTVATTRIQTIIVSAHCHYGGRTVHRQHTTHHEHKILRL</sequence>
<evidence type="ECO:0000313" key="2">
    <source>
        <dbReference type="Proteomes" id="UP000316643"/>
    </source>
</evidence>
<evidence type="ECO:0000313" key="1">
    <source>
        <dbReference type="EMBL" id="APM84197.1"/>
    </source>
</evidence>
<accession>A0A2K8ES99</accession>
<dbReference type="Proteomes" id="UP000316643">
    <property type="component" value="Genome"/>
</dbReference>
<name>A0A2K8ES99_9VIRU</name>
<proteinExistence type="predicted"/>
<dbReference type="EMBL" id="KU170628">
    <property type="protein sequence ID" value="APM84197.1"/>
    <property type="molecule type" value="Genomic_DNA"/>
</dbReference>
<protein>
    <submittedName>
        <fullName evidence="1">Uncharacterized protein</fullName>
    </submittedName>
</protein>
<organism evidence="1 2">
    <name type="scientific">Heliothis virescens ascovirus 3h</name>
    <dbReference type="NCBI Taxonomy" id="1268039"/>
    <lineage>
        <taxon>Viruses</taxon>
        <taxon>Varidnaviria</taxon>
        <taxon>Bamfordvirae</taxon>
        <taxon>Nucleocytoviricota</taxon>
        <taxon>Megaviricetes</taxon>
        <taxon>Pimascovirales</taxon>
        <taxon>Pimascovirales incertae sedis</taxon>
        <taxon>Ascoviridae</taxon>
        <taxon>Ascovirus</taxon>
    </lineage>
</organism>
<reference evidence="1 2" key="1">
    <citation type="journal article" date="2017" name="Virol. Sin.">
        <title>Genome analysis of Heliothis virescens ascovirus 3h isolated from China.</title>
        <authorList>
            <person name="Huang G.H."/>
            <person name="Hou D.H."/>
            <person name="Wang M."/>
            <person name="Cheng X.W."/>
            <person name="Hu Z."/>
        </authorList>
    </citation>
    <scope>NUCLEOTIDE SEQUENCE [LARGE SCALE GENOMIC DNA]</scope>
    <source>
        <strain evidence="1">HvAV-3h</strain>
    </source>
</reference>